<evidence type="ECO:0000313" key="7">
    <source>
        <dbReference type="EMBL" id="NSL55385.1"/>
    </source>
</evidence>
<keyword evidence="2" id="KW-0472">Membrane</keyword>
<dbReference type="InterPro" id="IPR050810">
    <property type="entry name" value="Bact_Secretion_Sys_Channel"/>
</dbReference>
<feature type="signal peptide" evidence="5">
    <location>
        <begin position="1"/>
        <end position="21"/>
    </location>
</feature>
<reference evidence="7 8" key="1">
    <citation type="submission" date="2020-06" db="EMBL/GenBank/DDBJ databases">
        <title>Draft genome of Uliginosibacterium sp. IMCC34675.</title>
        <authorList>
            <person name="Song J."/>
        </authorList>
    </citation>
    <scope>NUCLEOTIDE SEQUENCE [LARGE SCALE GENOMIC DNA]</scope>
    <source>
        <strain evidence="7 8">IMCC34675</strain>
    </source>
</reference>
<accession>A0ABX2IFA7</accession>
<dbReference type="RefSeq" id="WP_170021798.1">
    <property type="nucleotide sequence ID" value="NZ_JABCSC020000002.1"/>
</dbReference>
<dbReference type="InterPro" id="IPR011514">
    <property type="entry name" value="Secretin_N_2"/>
</dbReference>
<keyword evidence="8" id="KW-1185">Reference proteome</keyword>
<sequence length="563" mass="59502">MKTLSSLVLVLLLSACVAQQAARKPADTIRAELAAAAAQPPSAPQLAPGQQSAFYPSLRLDMPEATARVMEPRFDLVVSDAPVRQVFLSMVADTRYSMLLPNDLDGKVTVSLKDVSVREALDALRELYGYEYRIEGSRIFIQGRSLQTRIMKVNYLNAVRKGTSDIRVISGSVSDSASSSGSTTAGTSGTSSNTSTNFVTSKITTTAQSDFWGELQEAVKSIIGTAEGRSVVVSPQSGVLVVRALPGEIAQVEAFLAASQLTLERQVIIEAKIMEVVLSDSFQAGINWAAFGGSRISAGQLTPGSSISQGGAISTTPIGTSGVGNISNSSDAVGAMFGMILRSSNFTAVINLLEEQGRVHVLSSPRVAALNNQKAVLKVGTDNFFVTNISSTASTTSNGNPTSTPNLTLQPFFSGVALDVTPQIDGEDRITLHIHPMVSKVTAVTQEINLGTLGKFSLPLASSQVSEMDSVVRIRDGQMVALGGLIREGAANTDQGIPGASNLPIVGNLFKNQSIESERRELVILLRPTVVQNPGNWSDDIRQSNARVGRLLDERGNPSGGPQ</sequence>
<dbReference type="PANTHER" id="PTHR30332">
    <property type="entry name" value="PROBABLE GENERAL SECRETION PATHWAY PROTEIN D"/>
    <property type="match status" value="1"/>
</dbReference>
<dbReference type="Pfam" id="PF00263">
    <property type="entry name" value="Secretin"/>
    <property type="match status" value="1"/>
</dbReference>
<proteinExistence type="predicted"/>
<keyword evidence="1" id="KW-0813">Transport</keyword>
<dbReference type="EMBL" id="JABCSC020000002">
    <property type="protein sequence ID" value="NSL55385.1"/>
    <property type="molecule type" value="Genomic_DNA"/>
</dbReference>
<evidence type="ECO:0000313" key="8">
    <source>
        <dbReference type="Proteomes" id="UP000778523"/>
    </source>
</evidence>
<feature type="chain" id="PRO_5046168460" evidence="5">
    <location>
        <begin position="22"/>
        <end position="563"/>
    </location>
</feature>
<feature type="domain" description="Secretin/TonB short N-terminal" evidence="6">
    <location>
        <begin position="96"/>
        <end position="144"/>
    </location>
</feature>
<gene>
    <name evidence="7" type="primary">mshL</name>
    <name evidence="7" type="ORF">HJ583_010145</name>
</gene>
<dbReference type="InterPro" id="IPR011662">
    <property type="entry name" value="Secretin/TonB_short_N"/>
</dbReference>
<feature type="region of interest" description="Disordered" evidence="4">
    <location>
        <begin position="535"/>
        <end position="563"/>
    </location>
</feature>
<feature type="region of interest" description="Disordered" evidence="4">
    <location>
        <begin position="172"/>
        <end position="197"/>
    </location>
</feature>
<dbReference type="PROSITE" id="PS51257">
    <property type="entry name" value="PROKAR_LIPOPROTEIN"/>
    <property type="match status" value="1"/>
</dbReference>
<evidence type="ECO:0000256" key="1">
    <source>
        <dbReference type="ARBA" id="ARBA00022448"/>
    </source>
</evidence>
<dbReference type="SMART" id="SM00965">
    <property type="entry name" value="STN"/>
    <property type="match status" value="1"/>
</dbReference>
<evidence type="ECO:0000256" key="5">
    <source>
        <dbReference type="SAM" id="SignalP"/>
    </source>
</evidence>
<dbReference type="PRINTS" id="PR00811">
    <property type="entry name" value="BCTERIALGSPD"/>
</dbReference>
<evidence type="ECO:0000256" key="3">
    <source>
        <dbReference type="ARBA" id="ARBA00023237"/>
    </source>
</evidence>
<keyword evidence="3" id="KW-0998">Cell outer membrane</keyword>
<dbReference type="Pfam" id="PF07655">
    <property type="entry name" value="Secretin_N_2"/>
    <property type="match status" value="1"/>
</dbReference>
<dbReference type="NCBIfam" id="TIGR02519">
    <property type="entry name" value="pilus_MshL"/>
    <property type="match status" value="1"/>
</dbReference>
<dbReference type="Pfam" id="PF07660">
    <property type="entry name" value="STN"/>
    <property type="match status" value="1"/>
</dbReference>
<dbReference type="Proteomes" id="UP000778523">
    <property type="component" value="Unassembled WGS sequence"/>
</dbReference>
<organism evidence="7 8">
    <name type="scientific">Uliginosibacterium aquaticum</name>
    <dbReference type="NCBI Taxonomy" id="2731212"/>
    <lineage>
        <taxon>Bacteria</taxon>
        <taxon>Pseudomonadati</taxon>
        <taxon>Pseudomonadota</taxon>
        <taxon>Betaproteobacteria</taxon>
        <taxon>Rhodocyclales</taxon>
        <taxon>Zoogloeaceae</taxon>
        <taxon>Uliginosibacterium</taxon>
    </lineage>
</organism>
<dbReference type="InterPro" id="IPR001775">
    <property type="entry name" value="GspD/PilQ"/>
</dbReference>
<name>A0ABX2IFA7_9RHOO</name>
<keyword evidence="5" id="KW-0732">Signal</keyword>
<dbReference type="PANTHER" id="PTHR30332:SF17">
    <property type="entry name" value="TYPE IV PILIATION SYSTEM PROTEIN DR_0774-RELATED"/>
    <property type="match status" value="1"/>
</dbReference>
<dbReference type="Gene3D" id="3.30.1370.130">
    <property type="match status" value="1"/>
</dbReference>
<evidence type="ECO:0000259" key="6">
    <source>
        <dbReference type="SMART" id="SM00965"/>
    </source>
</evidence>
<dbReference type="InterPro" id="IPR013358">
    <property type="entry name" value="Pilus_biogenesis_MshL"/>
</dbReference>
<dbReference type="InterPro" id="IPR004846">
    <property type="entry name" value="T2SS/T3SS_dom"/>
</dbReference>
<evidence type="ECO:0000256" key="4">
    <source>
        <dbReference type="SAM" id="MobiDB-lite"/>
    </source>
</evidence>
<evidence type="ECO:0000256" key="2">
    <source>
        <dbReference type="ARBA" id="ARBA00023136"/>
    </source>
</evidence>
<comment type="caution">
    <text evidence="7">The sequence shown here is derived from an EMBL/GenBank/DDBJ whole genome shotgun (WGS) entry which is preliminary data.</text>
</comment>
<protein>
    <submittedName>
        <fullName evidence="7">Pilus (MSHA type) biogenesis protein MshL</fullName>
    </submittedName>
</protein>